<gene>
    <name evidence="1" type="ORF">DFL_009743</name>
</gene>
<protein>
    <submittedName>
        <fullName evidence="1">Uncharacterized protein</fullName>
    </submittedName>
</protein>
<dbReference type="AlphaFoldDB" id="A0A436ZT23"/>
<comment type="caution">
    <text evidence="1">The sequence shown here is derived from an EMBL/GenBank/DDBJ whole genome shotgun (WGS) entry which is preliminary data.</text>
</comment>
<accession>A0A436ZT23</accession>
<dbReference type="VEuPathDB" id="FungiDB:DFL_009743"/>
<evidence type="ECO:0000313" key="2">
    <source>
        <dbReference type="Proteomes" id="UP000283090"/>
    </source>
</evidence>
<sequence length="138" mass="15481">MNPGMFVDLLQEQMREIRAVIFRDDKLSEDATTSLDLREHHIDTQTAFYRLAAAEIFHLAEVLADAIEKSIKIVASHGQDIVIAPAEGQEIFRCERGVDQIGLIAELPRKTNQRSANNGRDVKTCSDSSTWLRTKASL</sequence>
<dbReference type="EMBL" id="SAEB01000012">
    <property type="protein sequence ID" value="RVD81896.1"/>
    <property type="molecule type" value="Genomic_DNA"/>
</dbReference>
<evidence type="ECO:0000313" key="1">
    <source>
        <dbReference type="EMBL" id="RVD81896.1"/>
    </source>
</evidence>
<reference evidence="1 2" key="1">
    <citation type="submission" date="2019-01" db="EMBL/GenBank/DDBJ databases">
        <title>Intercellular communication is required for trap formation in the nematode-trapping fungus Duddingtonia flagrans.</title>
        <authorList>
            <person name="Youssar L."/>
            <person name="Wernet V."/>
            <person name="Hensel N."/>
            <person name="Hildebrandt H.-G."/>
            <person name="Fischer R."/>
        </authorList>
    </citation>
    <scope>NUCLEOTIDE SEQUENCE [LARGE SCALE GENOMIC DNA]</scope>
    <source>
        <strain evidence="1 2">CBS H-5679</strain>
    </source>
</reference>
<dbReference type="GeneID" id="93592054"/>
<dbReference type="OrthoDB" id="5417565at2759"/>
<name>A0A436ZT23_ARTFL</name>
<keyword evidence="2" id="KW-1185">Reference proteome</keyword>
<dbReference type="Proteomes" id="UP000283090">
    <property type="component" value="Unassembled WGS sequence"/>
</dbReference>
<dbReference type="RefSeq" id="XP_067487440.1">
    <property type="nucleotide sequence ID" value="XM_067639676.1"/>
</dbReference>
<organism evidence="1 2">
    <name type="scientific">Arthrobotrys flagrans</name>
    <name type="common">Nematode-trapping fungus</name>
    <name type="synonym">Trichothecium flagrans</name>
    <dbReference type="NCBI Taxonomy" id="97331"/>
    <lineage>
        <taxon>Eukaryota</taxon>
        <taxon>Fungi</taxon>
        <taxon>Dikarya</taxon>
        <taxon>Ascomycota</taxon>
        <taxon>Pezizomycotina</taxon>
        <taxon>Orbiliomycetes</taxon>
        <taxon>Orbiliales</taxon>
        <taxon>Orbiliaceae</taxon>
        <taxon>Arthrobotrys</taxon>
    </lineage>
</organism>
<proteinExistence type="predicted"/>